<feature type="transmembrane region" description="Helical" evidence="7">
    <location>
        <begin position="134"/>
        <end position="156"/>
    </location>
</feature>
<name>A0A830QU98_9FIRM</name>
<geneLocation type="plasmid" evidence="9 10">
    <name>pMM59_01</name>
</geneLocation>
<evidence type="ECO:0000259" key="8">
    <source>
        <dbReference type="PROSITE" id="PS50928"/>
    </source>
</evidence>
<evidence type="ECO:0000256" key="4">
    <source>
        <dbReference type="ARBA" id="ARBA00022692"/>
    </source>
</evidence>
<dbReference type="GO" id="GO:0055085">
    <property type="term" value="P:transmembrane transport"/>
    <property type="evidence" value="ECO:0007669"/>
    <property type="project" value="InterPro"/>
</dbReference>
<feature type="transmembrane region" description="Helical" evidence="7">
    <location>
        <begin position="227"/>
        <end position="253"/>
    </location>
</feature>
<comment type="similarity">
    <text evidence="7">Belongs to the binding-protein-dependent transport system permease family.</text>
</comment>
<keyword evidence="3" id="KW-1003">Cell membrane</keyword>
<organism evidence="9 10">
    <name type="scientific">Pusillibacter faecalis</name>
    <dbReference type="NCBI Taxonomy" id="2714358"/>
    <lineage>
        <taxon>Bacteria</taxon>
        <taxon>Bacillati</taxon>
        <taxon>Bacillota</taxon>
        <taxon>Clostridia</taxon>
        <taxon>Eubacteriales</taxon>
        <taxon>Oscillospiraceae</taxon>
        <taxon>Pusillibacter</taxon>
    </lineage>
</organism>
<evidence type="ECO:0000256" key="3">
    <source>
        <dbReference type="ARBA" id="ARBA00022475"/>
    </source>
</evidence>
<evidence type="ECO:0000313" key="9">
    <source>
        <dbReference type="EMBL" id="BCK86049.1"/>
    </source>
</evidence>
<feature type="transmembrane region" description="Helical" evidence="7">
    <location>
        <begin position="168"/>
        <end position="188"/>
    </location>
</feature>
<keyword evidence="10" id="KW-1185">Reference proteome</keyword>
<evidence type="ECO:0000313" key="10">
    <source>
        <dbReference type="Proteomes" id="UP000679848"/>
    </source>
</evidence>
<dbReference type="PANTHER" id="PTHR43163:SF6">
    <property type="entry name" value="DIPEPTIDE TRANSPORT SYSTEM PERMEASE PROTEIN DPPB-RELATED"/>
    <property type="match status" value="1"/>
</dbReference>
<dbReference type="Proteomes" id="UP000679848">
    <property type="component" value="Plasmid pMM59_01"/>
</dbReference>
<evidence type="ECO:0000256" key="1">
    <source>
        <dbReference type="ARBA" id="ARBA00004651"/>
    </source>
</evidence>
<feature type="transmembrane region" description="Helical" evidence="7">
    <location>
        <begin position="9"/>
        <end position="29"/>
    </location>
</feature>
<dbReference type="RefSeq" id="WP_187030982.1">
    <property type="nucleotide sequence ID" value="NZ_AP023421.1"/>
</dbReference>
<dbReference type="PROSITE" id="PS50928">
    <property type="entry name" value="ABC_TM1"/>
    <property type="match status" value="1"/>
</dbReference>
<dbReference type="InterPro" id="IPR035906">
    <property type="entry name" value="MetI-like_sf"/>
</dbReference>
<dbReference type="EMBL" id="AP023421">
    <property type="protein sequence ID" value="BCK86049.1"/>
    <property type="molecule type" value="Genomic_DNA"/>
</dbReference>
<dbReference type="AlphaFoldDB" id="A0A830QU98"/>
<feature type="transmembrane region" description="Helical" evidence="7">
    <location>
        <begin position="273"/>
        <end position="299"/>
    </location>
</feature>
<dbReference type="Pfam" id="PF19300">
    <property type="entry name" value="BPD_transp_1_N"/>
    <property type="match status" value="1"/>
</dbReference>
<dbReference type="SUPFAM" id="SSF161098">
    <property type="entry name" value="MetI-like"/>
    <property type="match status" value="1"/>
</dbReference>
<keyword evidence="2 7" id="KW-0813">Transport</keyword>
<evidence type="ECO:0000256" key="2">
    <source>
        <dbReference type="ARBA" id="ARBA00022448"/>
    </source>
</evidence>
<evidence type="ECO:0000256" key="7">
    <source>
        <dbReference type="RuleBase" id="RU363032"/>
    </source>
</evidence>
<sequence length="324" mass="35543">MLRYILKRILLMIPVLLGIVVIVFTLMYVGGGDPTISILGENVTPEAQAEIREELGLDDPYLVRLGNYLLDLLHGDLGDSYRSKRPVMDEILARYPTTLKLTFGSIALGIVVGVIVGIISAVRQYSLLDKIGTFISLFGVSAPSFWIAMMLVLVFSVKLNLLPATGSHTLACWVLPVVTLGLQCGAFIMRMTRSSMLEVIRQDYIRTAKAKGQSEFKIVISHAFRNALVPIITTIGIQICGFLAGSVLVESVFALPGLGKYVVDSVNYKDYPAVQGVVLFIAINCVIINLLTDIIYCFVDPRIKAQYGRKKGVKFSQKEAAQHG</sequence>
<keyword evidence="4 7" id="KW-0812">Transmembrane</keyword>
<dbReference type="Gene3D" id="1.10.3720.10">
    <property type="entry name" value="MetI-like"/>
    <property type="match status" value="1"/>
</dbReference>
<keyword evidence="9" id="KW-0614">Plasmid</keyword>
<dbReference type="GO" id="GO:0005886">
    <property type="term" value="C:plasma membrane"/>
    <property type="evidence" value="ECO:0007669"/>
    <property type="project" value="UniProtKB-SubCell"/>
</dbReference>
<proteinExistence type="inferred from homology"/>
<dbReference type="InterPro" id="IPR000515">
    <property type="entry name" value="MetI-like"/>
</dbReference>
<gene>
    <name evidence="9" type="ORF">MM59RIKEN_33680</name>
</gene>
<feature type="transmembrane region" description="Helical" evidence="7">
    <location>
        <begin position="101"/>
        <end position="122"/>
    </location>
</feature>
<comment type="subcellular location">
    <subcellularLocation>
        <location evidence="1 7">Cell membrane</location>
        <topology evidence="1 7">Multi-pass membrane protein</topology>
    </subcellularLocation>
</comment>
<keyword evidence="6 7" id="KW-0472">Membrane</keyword>
<dbReference type="PANTHER" id="PTHR43163">
    <property type="entry name" value="DIPEPTIDE TRANSPORT SYSTEM PERMEASE PROTEIN DPPB-RELATED"/>
    <property type="match status" value="1"/>
</dbReference>
<keyword evidence="5 7" id="KW-1133">Transmembrane helix</keyword>
<feature type="domain" description="ABC transmembrane type-1" evidence="8">
    <location>
        <begin position="95"/>
        <end position="292"/>
    </location>
</feature>
<evidence type="ECO:0000256" key="6">
    <source>
        <dbReference type="ARBA" id="ARBA00023136"/>
    </source>
</evidence>
<dbReference type="Pfam" id="PF00528">
    <property type="entry name" value="BPD_transp_1"/>
    <property type="match status" value="1"/>
</dbReference>
<protein>
    <submittedName>
        <fullName evidence="9">Peptide ABC transporter permease</fullName>
    </submittedName>
</protein>
<accession>A0A830QU98</accession>
<dbReference type="KEGG" id="pfaa:MM59RIKEN_33680"/>
<dbReference type="InterPro" id="IPR045621">
    <property type="entry name" value="BPD_transp_1_N"/>
</dbReference>
<reference evidence="9" key="1">
    <citation type="submission" date="2020-09" db="EMBL/GenBank/DDBJ databases">
        <title>New species isolated from human feces.</title>
        <authorList>
            <person name="Kitahara M."/>
            <person name="Shigeno Y."/>
            <person name="Shime M."/>
            <person name="Matsumoto Y."/>
            <person name="Nakamura S."/>
            <person name="Motooka D."/>
            <person name="Fukuoka S."/>
            <person name="Nishikawa H."/>
            <person name="Benno Y."/>
        </authorList>
    </citation>
    <scope>NUCLEOTIDE SEQUENCE</scope>
    <source>
        <strain evidence="9">MM59</strain>
        <plasmid evidence="9">pMM59_01</plasmid>
    </source>
</reference>
<evidence type="ECO:0000256" key="5">
    <source>
        <dbReference type="ARBA" id="ARBA00022989"/>
    </source>
</evidence>
<dbReference type="CDD" id="cd06261">
    <property type="entry name" value="TM_PBP2"/>
    <property type="match status" value="1"/>
</dbReference>